<name>A0ABW0U707_9BACI</name>
<accession>A0ABW0U707</accession>
<dbReference type="EMBL" id="JBHSPF010000055">
    <property type="protein sequence ID" value="MFC5629257.1"/>
    <property type="molecule type" value="Genomic_DNA"/>
</dbReference>
<protein>
    <recommendedName>
        <fullName evidence="3">Flagellar hook-length control protein-like C-terminal domain-containing protein</fullName>
    </recommendedName>
</protein>
<evidence type="ECO:0000313" key="2">
    <source>
        <dbReference type="Proteomes" id="UP001596143"/>
    </source>
</evidence>
<comment type="caution">
    <text evidence="1">The sequence shown here is derived from an EMBL/GenBank/DDBJ whole genome shotgun (WGS) entry which is preliminary data.</text>
</comment>
<dbReference type="RefSeq" id="WP_270898551.1">
    <property type="nucleotide sequence ID" value="NZ_JBHSPF010000055.1"/>
</dbReference>
<gene>
    <name evidence="1" type="ORF">ACFPTR_10320</name>
</gene>
<keyword evidence="2" id="KW-1185">Reference proteome</keyword>
<proteinExistence type="predicted"/>
<sequence length="955" mass="108901">MNGDESLRLVFSLLKGKKNRKLADMRSKRMTFGGNAMQKVSQALLKQNQETPLRLQEGGKYRAKVVDRIDDRKAVVNIQGSNQTVRFEGTFPKGNHITVEIAGRKDGVVTVREIESQPSPQETRSQDAVREALRQAKIERPSEGLLQAARQVERHMPVTKETIEHLQRFMSDERMPLDAKLHTVRAAAMKQVPITETNLRHIHESLHHHRMADTLNEARTKDAQVTDERVDRAIRQAVEQLKSNISQERGRLQTFRETIAFIRQGLERGMALEEGKARVQKEVLSHPELTAKEAKLLRKALKEADVLQDTGRRRLAQALEKLEIERIPVESSSVRGERGNLRETLQSIERALLQGTSFKDVKERIEREVLRHADLSGSQSTTLRKLLGEMTGTDSSARARLHQFLQQLIQETSSVGKRMEEQVTTLLQQAQKEKIDVASLLLQMGGSEKEASRIQALVKQALQLDQVAGERLMEALLKIERSSSYNIQVLLTTFQSAVQKEPNFSQVFTRIQEQLIPILQEQGQKEVVKQLPKIEALIHTGKELQAREQTFRLLEEITNITRSQNSVSATYAEDEQRFANIPFETKQLLETRITERLHKLAADFKTLQDQAVKQLQQIEQRIAQQQRPDARQLLESTIKQLDRAILRSDAMLFTDMKTEKQLLQASGQLAEAKKLLQQGQLQQAKQIVNQVRQMIEKVTFQPSEQKIKQFVLQEEQPIARHRSALTQTADRVVDYGRQITNEPSARLMFEFIRTLGLNRDSELAQLLTHGTKGDGLHTSTQTVKDSLLQLLKDDAKTSPQANQTLSHLSGQQLLSKSEVGTNMQHLYFHVPLPFKEKLEDIEVYVQARENGEMLDWENCTLYFKLNTPKLGETGIVIQAKDRQLSITLKNDQEDFSAKMQPLVEKTVASISALGYQLNDIQYTTLTTETMNEENQEEETGALTPFYTEEGFDYKI</sequence>
<dbReference type="Proteomes" id="UP001596143">
    <property type="component" value="Unassembled WGS sequence"/>
</dbReference>
<evidence type="ECO:0000313" key="1">
    <source>
        <dbReference type="EMBL" id="MFC5629257.1"/>
    </source>
</evidence>
<organism evidence="1 2">
    <name type="scientific">Aliibacillus thermotolerans</name>
    <dbReference type="NCBI Taxonomy" id="1834418"/>
    <lineage>
        <taxon>Bacteria</taxon>
        <taxon>Bacillati</taxon>
        <taxon>Bacillota</taxon>
        <taxon>Bacilli</taxon>
        <taxon>Bacillales</taxon>
        <taxon>Bacillaceae</taxon>
        <taxon>Aliibacillus</taxon>
    </lineage>
</organism>
<reference evidence="2" key="1">
    <citation type="journal article" date="2019" name="Int. J. Syst. Evol. Microbiol.">
        <title>The Global Catalogue of Microorganisms (GCM) 10K type strain sequencing project: providing services to taxonomists for standard genome sequencing and annotation.</title>
        <authorList>
            <consortium name="The Broad Institute Genomics Platform"/>
            <consortium name="The Broad Institute Genome Sequencing Center for Infectious Disease"/>
            <person name="Wu L."/>
            <person name="Ma J."/>
        </authorList>
    </citation>
    <scope>NUCLEOTIDE SEQUENCE [LARGE SCALE GENOMIC DNA]</scope>
    <source>
        <strain evidence="2">CGMCC 1.15790</strain>
    </source>
</reference>
<evidence type="ECO:0008006" key="3">
    <source>
        <dbReference type="Google" id="ProtNLM"/>
    </source>
</evidence>